<evidence type="ECO:0000313" key="2">
    <source>
        <dbReference type="EMBL" id="KAE8331675.1"/>
    </source>
</evidence>
<keyword evidence="3" id="KW-1185">Reference proteome</keyword>
<protein>
    <submittedName>
        <fullName evidence="2">Uncharacterized protein</fullName>
    </submittedName>
</protein>
<dbReference type="EMBL" id="ML741768">
    <property type="protein sequence ID" value="KAE8331675.1"/>
    <property type="molecule type" value="Genomic_DNA"/>
</dbReference>
<dbReference type="AlphaFoldDB" id="A0A5N6XEK4"/>
<sequence length="330" mass="37635">MSSPLNPNLDGGVSLDPPITIITGADRFADQSSFESHVRDAIQHASNPQILVFTKVNSSWGEQTVDSINDTRDGYSTRKNYNSLAEVLRITLMPTELHDCVQDWWRSSEMTLWDIGDLTSHEQSQIQTRVGTTLEFRSGPYRCSRKEPDLFIRTKGNRLPSLVIECGWSESRDYLLDDMNLLLVGGDRAIRAILIIEWQVQRNTRVVSGAVELYVRDRNGMPIRRQREVIFPVPQDLNPQRLELTRREVFGPDLLPDPTRNGPPNAMVYLKISHLRARSHPSTTAYESHSCLAAILFLNLYIFYFATFLCCSRVLLRPQKKGKKCQKIDG</sequence>
<feature type="transmembrane region" description="Helical" evidence="1">
    <location>
        <begin position="292"/>
        <end position="316"/>
    </location>
</feature>
<accession>A0A5N6XEK4</accession>
<evidence type="ECO:0000256" key="1">
    <source>
        <dbReference type="SAM" id="Phobius"/>
    </source>
</evidence>
<keyword evidence="1" id="KW-1133">Transmembrane helix</keyword>
<keyword evidence="1" id="KW-0812">Transmembrane</keyword>
<proteinExistence type="predicted"/>
<gene>
    <name evidence="2" type="ORF">BDV39DRAFT_168330</name>
</gene>
<organism evidence="2 3">
    <name type="scientific">Aspergillus sergii</name>
    <dbReference type="NCBI Taxonomy" id="1034303"/>
    <lineage>
        <taxon>Eukaryota</taxon>
        <taxon>Fungi</taxon>
        <taxon>Dikarya</taxon>
        <taxon>Ascomycota</taxon>
        <taxon>Pezizomycotina</taxon>
        <taxon>Eurotiomycetes</taxon>
        <taxon>Eurotiomycetidae</taxon>
        <taxon>Eurotiales</taxon>
        <taxon>Aspergillaceae</taxon>
        <taxon>Aspergillus</taxon>
        <taxon>Aspergillus subgen. Circumdati</taxon>
    </lineage>
</organism>
<reference evidence="3" key="1">
    <citation type="submission" date="2019-04" db="EMBL/GenBank/DDBJ databases">
        <title>Friends and foes A comparative genomics studyof 23 Aspergillus species from section Flavi.</title>
        <authorList>
            <consortium name="DOE Joint Genome Institute"/>
            <person name="Kjaerbolling I."/>
            <person name="Vesth T."/>
            <person name="Frisvad J.C."/>
            <person name="Nybo J.L."/>
            <person name="Theobald S."/>
            <person name="Kildgaard S."/>
            <person name="Isbrandt T."/>
            <person name="Kuo A."/>
            <person name="Sato A."/>
            <person name="Lyhne E.K."/>
            <person name="Kogle M.E."/>
            <person name="Wiebenga A."/>
            <person name="Kun R.S."/>
            <person name="Lubbers R.J."/>
            <person name="Makela M.R."/>
            <person name="Barry K."/>
            <person name="Chovatia M."/>
            <person name="Clum A."/>
            <person name="Daum C."/>
            <person name="Haridas S."/>
            <person name="He G."/>
            <person name="LaButti K."/>
            <person name="Lipzen A."/>
            <person name="Mondo S."/>
            <person name="Riley R."/>
            <person name="Salamov A."/>
            <person name="Simmons B.A."/>
            <person name="Magnuson J.K."/>
            <person name="Henrissat B."/>
            <person name="Mortensen U.H."/>
            <person name="Larsen T.O."/>
            <person name="Devries R.P."/>
            <person name="Grigoriev I.V."/>
            <person name="Machida M."/>
            <person name="Baker S.E."/>
            <person name="Andersen M.R."/>
        </authorList>
    </citation>
    <scope>NUCLEOTIDE SEQUENCE [LARGE SCALE GENOMIC DNA]</scope>
    <source>
        <strain evidence="3">CBS 130017</strain>
    </source>
</reference>
<name>A0A5N6XEK4_9EURO</name>
<keyword evidence="1" id="KW-0472">Membrane</keyword>
<dbReference type="Proteomes" id="UP000325945">
    <property type="component" value="Unassembled WGS sequence"/>
</dbReference>
<evidence type="ECO:0000313" key="3">
    <source>
        <dbReference type="Proteomes" id="UP000325945"/>
    </source>
</evidence>